<dbReference type="AlphaFoldDB" id="A0A9D7PS86"/>
<reference evidence="2" key="1">
    <citation type="submission" date="2020-10" db="EMBL/GenBank/DDBJ databases">
        <title>Connecting structure to function with the recovery of over 1000 high-quality activated sludge metagenome-assembled genomes encoding full-length rRNA genes using long-read sequencing.</title>
        <authorList>
            <person name="Singleton C.M."/>
            <person name="Petriglieri F."/>
            <person name="Kristensen J.M."/>
            <person name="Kirkegaard R.H."/>
            <person name="Michaelsen T.Y."/>
            <person name="Andersen M.H."/>
            <person name="Karst S.M."/>
            <person name="Dueholm M.S."/>
            <person name="Nielsen P.H."/>
            <person name="Albertsen M."/>
        </authorList>
    </citation>
    <scope>NUCLEOTIDE SEQUENCE</scope>
    <source>
        <strain evidence="2">Hirt_18-Q3-R61-65_BATAC.395</strain>
    </source>
</reference>
<feature type="region of interest" description="Disordered" evidence="1">
    <location>
        <begin position="1"/>
        <end position="22"/>
    </location>
</feature>
<sequence length="355" mass="39555">MEKIEYKSAGKAPTLETPPDLVAPARDDRFAVPDIGGKGSATYSAYANERTPEGKAAKGSEVLPDVDKARIERSGNQRWLVVAGTPDKVWGTVKDFWQENGLLITVEQPEAGVMETDWAENRAKIPQDLIRNFLGKVLDSLYSTAERDKFRTRLEPGAEPGTTEIYVSHRGMYEVFVSEGKDQTKWQPRPADPDLEAEMLRRLMIRFGSEEKRATAALATAQERPVERAKIVRASDGAGTLEVQERFDRAWRRVGLALDRVGFTVEDRDRSKGLYFVRYVDPEADSTSKKDSEGWLAKLNPFKGSDASALSKMQYRIYVADGGGVSTIQVLSREGGADNSETARRILSLLHEQLK</sequence>
<proteinExistence type="predicted"/>
<dbReference type="EMBL" id="JADJUC010000004">
    <property type="protein sequence ID" value="MBK8523619.1"/>
    <property type="molecule type" value="Genomic_DNA"/>
</dbReference>
<gene>
    <name evidence="2" type="primary">bamC</name>
    <name evidence="2" type="ORF">IPL58_05540</name>
</gene>
<dbReference type="Pfam" id="PF06804">
    <property type="entry name" value="Lipoprotein_18"/>
    <property type="match status" value="1"/>
</dbReference>
<organism evidence="2 3">
    <name type="scientific">Candidatus Proximibacter danicus</name>
    <dbReference type="NCBI Taxonomy" id="2954365"/>
    <lineage>
        <taxon>Bacteria</taxon>
        <taxon>Pseudomonadati</taxon>
        <taxon>Pseudomonadota</taxon>
        <taxon>Betaproteobacteria</taxon>
        <taxon>Candidatus Proximibacter</taxon>
    </lineage>
</organism>
<name>A0A9D7PS86_9PROT</name>
<dbReference type="InterPro" id="IPR042268">
    <property type="entry name" value="BamC_C"/>
</dbReference>
<protein>
    <submittedName>
        <fullName evidence="2">Outer membrane protein assembly factor BamC</fullName>
    </submittedName>
</protein>
<evidence type="ECO:0000256" key="1">
    <source>
        <dbReference type="SAM" id="MobiDB-lite"/>
    </source>
</evidence>
<dbReference type="Gene3D" id="3.30.310.170">
    <property type="entry name" value="Outer membrane protein assembly factor BamC"/>
    <property type="match status" value="1"/>
</dbReference>
<comment type="caution">
    <text evidence="2">The sequence shown here is derived from an EMBL/GenBank/DDBJ whole genome shotgun (WGS) entry which is preliminary data.</text>
</comment>
<accession>A0A9D7PS86</accession>
<evidence type="ECO:0000313" key="3">
    <source>
        <dbReference type="Proteomes" id="UP000886689"/>
    </source>
</evidence>
<dbReference type="Proteomes" id="UP000886689">
    <property type="component" value="Unassembled WGS sequence"/>
</dbReference>
<dbReference type="InterPro" id="IPR010653">
    <property type="entry name" value="NlpB/DapX"/>
</dbReference>
<evidence type="ECO:0000313" key="2">
    <source>
        <dbReference type="EMBL" id="MBK8523619.1"/>
    </source>
</evidence>